<protein>
    <submittedName>
        <fullName evidence="2">Uncharacterized protein</fullName>
    </submittedName>
</protein>
<evidence type="ECO:0000256" key="1">
    <source>
        <dbReference type="SAM" id="Phobius"/>
    </source>
</evidence>
<feature type="transmembrane region" description="Helical" evidence="1">
    <location>
        <begin position="12"/>
        <end position="30"/>
    </location>
</feature>
<keyword evidence="1" id="KW-1133">Transmembrane helix</keyword>
<keyword evidence="3" id="KW-1185">Reference proteome</keyword>
<dbReference type="EMBL" id="SLWY01000008">
    <property type="protein sequence ID" value="TCO81452.1"/>
    <property type="molecule type" value="Genomic_DNA"/>
</dbReference>
<keyword evidence="1" id="KW-0472">Membrane</keyword>
<evidence type="ECO:0000313" key="3">
    <source>
        <dbReference type="Proteomes" id="UP000295765"/>
    </source>
</evidence>
<reference evidence="2 3" key="1">
    <citation type="submission" date="2019-03" db="EMBL/GenBank/DDBJ databases">
        <title>Genomic Encyclopedia of Type Strains, Phase IV (KMG-IV): sequencing the most valuable type-strain genomes for metagenomic binning, comparative biology and taxonomic classification.</title>
        <authorList>
            <person name="Goeker M."/>
        </authorList>
    </citation>
    <scope>NUCLEOTIDE SEQUENCE [LARGE SCALE GENOMIC DNA]</scope>
    <source>
        <strain evidence="2 3">DSM 25287</strain>
    </source>
</reference>
<dbReference type="Proteomes" id="UP000295765">
    <property type="component" value="Unassembled WGS sequence"/>
</dbReference>
<keyword evidence="1" id="KW-0812">Transmembrane</keyword>
<gene>
    <name evidence="2" type="ORF">EV699_10883</name>
</gene>
<name>A0A4R2L6D7_9GAMM</name>
<proteinExistence type="predicted"/>
<sequence>MKEWIETLEAGVRLLIKVIGALILLMLLFWREPLAATFRDLTLAVLTTLDDAGIRLRKANLGGLEFEIDDTRQMVAGVGRALGEAVNVLDAAAPKATDPALRETLDGLSKQLRAAASGTERIDAQIGGAVTRALAVTPAAPGVAPPPATEPVPPAPVPAPPAAADGALAAALPAGGWGIVVGGDVDLASAQDEVARARKAVAQAALPALDVRVLQRGAWFRTVVIFAREADARGALPALQKRVRDSAYPVALERWCLAPVAREGHLLCST</sequence>
<accession>A0A4R2L6D7</accession>
<dbReference type="RefSeq" id="WP_132541345.1">
    <property type="nucleotide sequence ID" value="NZ_SLWY01000008.1"/>
</dbReference>
<comment type="caution">
    <text evidence="2">The sequence shown here is derived from an EMBL/GenBank/DDBJ whole genome shotgun (WGS) entry which is preliminary data.</text>
</comment>
<dbReference type="AlphaFoldDB" id="A0A4R2L6D7"/>
<organism evidence="2 3">
    <name type="scientific">Plasticicumulans lactativorans</name>
    <dbReference type="NCBI Taxonomy" id="1133106"/>
    <lineage>
        <taxon>Bacteria</taxon>
        <taxon>Pseudomonadati</taxon>
        <taxon>Pseudomonadota</taxon>
        <taxon>Gammaproteobacteria</taxon>
        <taxon>Candidatus Competibacteraceae</taxon>
        <taxon>Plasticicumulans</taxon>
    </lineage>
</organism>
<evidence type="ECO:0000313" key="2">
    <source>
        <dbReference type="EMBL" id="TCO81452.1"/>
    </source>
</evidence>